<comment type="subcellular location">
    <subcellularLocation>
        <location evidence="1">Cell envelope</location>
    </subcellularLocation>
</comment>
<evidence type="ECO:0000256" key="2">
    <source>
        <dbReference type="ARBA" id="ARBA00007639"/>
    </source>
</evidence>
<dbReference type="KEGG" id="och:CES85_3117"/>
<evidence type="ECO:0000256" key="3">
    <source>
        <dbReference type="ARBA" id="ARBA00022729"/>
    </source>
</evidence>
<dbReference type="SUPFAM" id="SSF53822">
    <property type="entry name" value="Periplasmic binding protein-like I"/>
    <property type="match status" value="1"/>
</dbReference>
<dbReference type="Gene3D" id="3.40.50.2300">
    <property type="match status" value="2"/>
</dbReference>
<dbReference type="InterPro" id="IPR025997">
    <property type="entry name" value="SBP_2_dom"/>
</dbReference>
<feature type="signal peptide" evidence="4">
    <location>
        <begin position="1"/>
        <end position="24"/>
    </location>
</feature>
<protein>
    <submittedName>
        <fullName evidence="6">Fructose ABC transporter, substrate-binding protein</fullName>
    </submittedName>
</protein>
<gene>
    <name evidence="6" type="ORF">CES85_3117</name>
</gene>
<feature type="domain" description="Periplasmic binding protein" evidence="5">
    <location>
        <begin position="31"/>
        <end position="300"/>
    </location>
</feature>
<reference evidence="6 7" key="1">
    <citation type="submission" date="2017-07" db="EMBL/GenBank/DDBJ databases">
        <title>Phylogenetic study on the rhizospheric bacterium Ochrobactrum sp. A44.</title>
        <authorList>
            <person name="Krzyzanowska D.M."/>
            <person name="Ossowicki A."/>
            <person name="Rajewska M."/>
            <person name="Maciag T."/>
            <person name="Kaczynski Z."/>
            <person name="Czerwicka M."/>
            <person name="Jafra S."/>
        </authorList>
    </citation>
    <scope>NUCLEOTIDE SEQUENCE [LARGE SCALE GENOMIC DNA]</scope>
    <source>
        <strain evidence="6 7">A44</strain>
        <plasmid evidence="6 7">unnamed1</plasmid>
    </source>
</reference>
<comment type="similarity">
    <text evidence="2">Belongs to the bacterial solute-binding protein 2 family.</text>
</comment>
<dbReference type="AlphaFoldDB" id="A0A248UQ51"/>
<feature type="chain" id="PRO_5012761010" evidence="4">
    <location>
        <begin position="25"/>
        <end position="340"/>
    </location>
</feature>
<dbReference type="Proteomes" id="UP000215256">
    <property type="component" value="Plasmid unnamed1"/>
</dbReference>
<organism evidence="6 7">
    <name type="scientific">Ochrobactrum quorumnocens</name>
    <dbReference type="NCBI Taxonomy" id="271865"/>
    <lineage>
        <taxon>Bacteria</taxon>
        <taxon>Pseudomonadati</taxon>
        <taxon>Pseudomonadota</taxon>
        <taxon>Alphaproteobacteria</taxon>
        <taxon>Hyphomicrobiales</taxon>
        <taxon>Brucellaceae</taxon>
        <taxon>Brucella/Ochrobactrum group</taxon>
        <taxon>Ochrobactrum</taxon>
    </lineage>
</organism>
<evidence type="ECO:0000313" key="7">
    <source>
        <dbReference type="Proteomes" id="UP000215256"/>
    </source>
</evidence>
<dbReference type="InterPro" id="IPR028082">
    <property type="entry name" value="Peripla_BP_I"/>
</dbReference>
<dbReference type="PANTHER" id="PTHR46847">
    <property type="entry name" value="D-ALLOSE-BINDING PERIPLASMIC PROTEIN-RELATED"/>
    <property type="match status" value="1"/>
</dbReference>
<dbReference type="EMBL" id="CP022605">
    <property type="protein sequence ID" value="ASV88774.1"/>
    <property type="molecule type" value="Genomic_DNA"/>
</dbReference>
<dbReference type="PANTHER" id="PTHR46847:SF1">
    <property type="entry name" value="D-ALLOSE-BINDING PERIPLASMIC PROTEIN-RELATED"/>
    <property type="match status" value="1"/>
</dbReference>
<evidence type="ECO:0000256" key="1">
    <source>
        <dbReference type="ARBA" id="ARBA00004196"/>
    </source>
</evidence>
<evidence type="ECO:0000256" key="4">
    <source>
        <dbReference type="SAM" id="SignalP"/>
    </source>
</evidence>
<keyword evidence="6" id="KW-0614">Plasmid</keyword>
<dbReference type="GO" id="GO:0030246">
    <property type="term" value="F:carbohydrate binding"/>
    <property type="evidence" value="ECO:0007669"/>
    <property type="project" value="UniProtKB-ARBA"/>
</dbReference>
<dbReference type="GO" id="GO:0030313">
    <property type="term" value="C:cell envelope"/>
    <property type="evidence" value="ECO:0007669"/>
    <property type="project" value="UniProtKB-SubCell"/>
</dbReference>
<evidence type="ECO:0000313" key="6">
    <source>
        <dbReference type="EMBL" id="ASV88774.1"/>
    </source>
</evidence>
<dbReference type="Pfam" id="PF13407">
    <property type="entry name" value="Peripla_BP_4"/>
    <property type="match status" value="1"/>
</dbReference>
<dbReference type="RefSeq" id="WP_404904628.1">
    <property type="nucleotide sequence ID" value="NZ_CP022605.1"/>
</dbReference>
<keyword evidence="3 4" id="KW-0732">Signal</keyword>
<accession>A0A248UQ51</accession>
<name>A0A248UQ51_9HYPH</name>
<evidence type="ECO:0000259" key="5">
    <source>
        <dbReference type="Pfam" id="PF13407"/>
    </source>
</evidence>
<geneLocation type="plasmid" evidence="6 7">
    <name>unnamed1</name>
</geneLocation>
<proteinExistence type="inferred from homology"/>
<sequence>MRKYFTLMVSTLAFTSLSYGNARADEASVCLVTKTENNPFFVKMKEGATAKAAELGMKLLSYAGKAEGDVDTQISAIESCVAAGAKGILLVPNDSSALVPVVKQARDQGVLVVALDTPLAPADAADATFATDNFKAGVLIGEWAKGRMGEKASDAKIALLNLNAQQITVDYMRNQGFMSGFGIDIKNKTRIGDEDDGRIIGNEASNSNEEGGRTAMESLLQVNPEINLVYTINEPAAAGAHEAIKAAGLEDQITIVSIDGGCPGVNNVKQGIIGATSMQFPLQMASMGVEAIKTFVDSGKKPQTSDGLDFVDTGTELVTDHPVEGTKSMSSEEALKKCWG</sequence>